<evidence type="ECO:0000313" key="4">
    <source>
        <dbReference type="Proteomes" id="UP000037460"/>
    </source>
</evidence>
<organism evidence="3 4">
    <name type="scientific">Chrysochromulina tobinii</name>
    <dbReference type="NCBI Taxonomy" id="1460289"/>
    <lineage>
        <taxon>Eukaryota</taxon>
        <taxon>Haptista</taxon>
        <taxon>Haptophyta</taxon>
        <taxon>Prymnesiophyceae</taxon>
        <taxon>Prymnesiales</taxon>
        <taxon>Chrysochromulinaceae</taxon>
        <taxon>Chrysochromulina</taxon>
    </lineage>
</organism>
<name>A0A0M0K5C7_9EUKA</name>
<proteinExistence type="predicted"/>
<dbReference type="GO" id="GO:0005737">
    <property type="term" value="C:cytoplasm"/>
    <property type="evidence" value="ECO:0007669"/>
    <property type="project" value="TreeGrafter"/>
</dbReference>
<reference evidence="4" key="1">
    <citation type="journal article" date="2015" name="PLoS Genet.">
        <title>Genome Sequence and Transcriptome Analyses of Chrysochromulina tobin: Metabolic Tools for Enhanced Algal Fitness in the Prominent Order Prymnesiales (Haptophyceae).</title>
        <authorList>
            <person name="Hovde B.T."/>
            <person name="Deodato C.R."/>
            <person name="Hunsperger H.M."/>
            <person name="Ryken S.A."/>
            <person name="Yost W."/>
            <person name="Jha R.K."/>
            <person name="Patterson J."/>
            <person name="Monnat R.J. Jr."/>
            <person name="Barlow S.B."/>
            <person name="Starkenburg S.R."/>
            <person name="Cattolico R.A."/>
        </authorList>
    </citation>
    <scope>NUCLEOTIDE SEQUENCE</scope>
    <source>
        <strain evidence="4">CCMP291</strain>
    </source>
</reference>
<dbReference type="Pfam" id="PF01370">
    <property type="entry name" value="Epimerase"/>
    <property type="match status" value="1"/>
</dbReference>
<dbReference type="EMBL" id="JWZX01001336">
    <property type="protein sequence ID" value="KOO34061.1"/>
    <property type="molecule type" value="Genomic_DNA"/>
</dbReference>
<dbReference type="InterPro" id="IPR001509">
    <property type="entry name" value="Epimerase_deHydtase"/>
</dbReference>
<feature type="region of interest" description="Disordered" evidence="1">
    <location>
        <begin position="426"/>
        <end position="449"/>
    </location>
</feature>
<comment type="caution">
    <text evidence="3">The sequence shown here is derived from an EMBL/GenBank/DDBJ whole genome shotgun (WGS) entry which is preliminary data.</text>
</comment>
<dbReference type="InterPro" id="IPR036291">
    <property type="entry name" value="NAD(P)-bd_dom_sf"/>
</dbReference>
<evidence type="ECO:0000256" key="1">
    <source>
        <dbReference type="SAM" id="MobiDB-lite"/>
    </source>
</evidence>
<dbReference type="GO" id="GO:0004029">
    <property type="term" value="F:aldehyde dehydrogenase (NAD+) activity"/>
    <property type="evidence" value="ECO:0007669"/>
    <property type="project" value="TreeGrafter"/>
</dbReference>
<dbReference type="PANTHER" id="PTHR48079:SF6">
    <property type="entry name" value="NAD(P)-BINDING DOMAIN-CONTAINING PROTEIN-RELATED"/>
    <property type="match status" value="1"/>
</dbReference>
<dbReference type="OrthoDB" id="5824at2759"/>
<sequence>MAWSRSVRGSVTAARKRTRLVSVACATAASTSTSPTTLLIFGAGFIGEHVAKRAAARGFSILGTTRRVGDRELELAQRHIRPLIFDGSRPLSDDLIDRHLASVTHVLSTVPPLEGVDPVLAHHARTLQRARMPALRWLGHLSTTAVYGAQTDVDERSEPAPATVVENLRFLIEQEWAALAGADAAAQVPVHIFRPASVYGPGRGPQQVLRTGDAVAIEKPGHSTSRIHVEDLAAAIVASMEQAMEMPPATAAIAAAAPSGGASGDAKASAPAAVHSYVLADSEPAPPSEVLRYAASIYGRPPPPSISFEKVEKRLSAAQRAFWSANMRVASAGTLARLGVELRYPSYREGLRATVALEGPLPPIIETSAAKAAAPPLAYGRIVGSKAYRPEWVAPRLRLEDLELRALLTVAGEPADLAKAARFLAAKAEPPPAKGKASAPTLLEQLDGR</sequence>
<dbReference type="Proteomes" id="UP000037460">
    <property type="component" value="Unassembled WGS sequence"/>
</dbReference>
<gene>
    <name evidence="3" type="ORF">Ctob_016338</name>
</gene>
<protein>
    <submittedName>
        <fullName evidence="3">NAD-dependent epimerase dehydratase</fullName>
    </submittedName>
</protein>
<dbReference type="InterPro" id="IPR051783">
    <property type="entry name" value="NAD(P)-dependent_oxidoreduct"/>
</dbReference>
<feature type="domain" description="NAD-dependent epimerase/dehydratase" evidence="2">
    <location>
        <begin position="39"/>
        <end position="245"/>
    </location>
</feature>
<dbReference type="AlphaFoldDB" id="A0A0M0K5C7"/>
<feature type="compositionally biased region" description="Low complexity" evidence="1">
    <location>
        <begin position="426"/>
        <end position="440"/>
    </location>
</feature>
<evidence type="ECO:0000259" key="2">
    <source>
        <dbReference type="Pfam" id="PF01370"/>
    </source>
</evidence>
<dbReference type="SUPFAM" id="SSF51735">
    <property type="entry name" value="NAD(P)-binding Rossmann-fold domains"/>
    <property type="match status" value="1"/>
</dbReference>
<dbReference type="PANTHER" id="PTHR48079">
    <property type="entry name" value="PROTEIN YEEZ"/>
    <property type="match status" value="1"/>
</dbReference>
<keyword evidence="4" id="KW-1185">Reference proteome</keyword>
<dbReference type="Gene3D" id="3.40.50.720">
    <property type="entry name" value="NAD(P)-binding Rossmann-like Domain"/>
    <property type="match status" value="1"/>
</dbReference>
<evidence type="ECO:0000313" key="3">
    <source>
        <dbReference type="EMBL" id="KOO34061.1"/>
    </source>
</evidence>
<accession>A0A0M0K5C7</accession>